<dbReference type="Proteomes" id="UP000236178">
    <property type="component" value="Unassembled WGS sequence"/>
</dbReference>
<comment type="similarity">
    <text evidence="1">Belongs to the bacterial solute-binding protein 1 family.</text>
</comment>
<dbReference type="EMBL" id="PJOS01000002">
    <property type="protein sequence ID" value="PKT74742.1"/>
    <property type="molecule type" value="Genomic_DNA"/>
</dbReference>
<evidence type="ECO:0000256" key="2">
    <source>
        <dbReference type="ARBA" id="ARBA00022448"/>
    </source>
</evidence>
<dbReference type="InterPro" id="IPR006059">
    <property type="entry name" value="SBP"/>
</dbReference>
<proteinExistence type="inferred from homology"/>
<comment type="caution">
    <text evidence="3">The sequence shown here is derived from an EMBL/GenBank/DDBJ whole genome shotgun (WGS) entry which is preliminary data.</text>
</comment>
<accession>A0A2I0SXU5</accession>
<organism evidence="3 4">
    <name type="scientific">Streptomyces populi</name>
    <dbReference type="NCBI Taxonomy" id="2058924"/>
    <lineage>
        <taxon>Bacteria</taxon>
        <taxon>Bacillati</taxon>
        <taxon>Actinomycetota</taxon>
        <taxon>Actinomycetes</taxon>
        <taxon>Kitasatosporales</taxon>
        <taxon>Streptomycetaceae</taxon>
        <taxon>Streptomyces</taxon>
    </lineage>
</organism>
<dbReference type="PANTHER" id="PTHR43649:SF29">
    <property type="entry name" value="OSMOPROTECTIVE COMPOUNDS-BINDING PROTEIN GGTB"/>
    <property type="match status" value="1"/>
</dbReference>
<dbReference type="RefSeq" id="WP_103547487.1">
    <property type="nucleotide sequence ID" value="NZ_KZ626841.1"/>
</dbReference>
<sequence>MHLPLSGPFAPTPSRRTLLRGMGGAAVLGAGIPLLSACGSTDAAADPKTVTVGSNASDAVPKKAFADVYAAFKKQSGITVDVNTKDHNTFQEQINSYLQGTPDDVFNWFAGYRMQFFAAKKLAAPIDDVWDRIGDNFPDAMKKLSKGEDGKYYFVPMTTYPWAVFYRKSVFRQHGYKVPTTWDELIALCKQMKKDKLVPIAFGDKDAWPAMGTFDQINFRLNGYDFHVQLMAGKASWTDAKVKATFDHWAELLPYHQDGFMGRTWQDAAQTLVAKKAGMYLLGTFVAQQFTDKDDLDDLDFFPFPEINSAYGQDTVEAPTDGLMVSKAPKNRAGVLKLLEYMGSPAAEELYLKGDPSVVAASSKADTSAYSPLQKKAFDMIGGAKSLTQFMDRDSRPDFTATVMQPGLQKFLQNPKGVDGLLASIERQKKQIFATS</sequence>
<dbReference type="PANTHER" id="PTHR43649">
    <property type="entry name" value="ARABINOSE-BINDING PROTEIN-RELATED"/>
    <property type="match status" value="1"/>
</dbReference>
<reference evidence="3 4" key="1">
    <citation type="submission" date="2017-12" db="EMBL/GenBank/DDBJ databases">
        <title>Streptomyces populusis sp. nov., a novel endophytic actinobacterium isolated from stems of Populus adenopoda Maxim.</title>
        <authorList>
            <person name="Wang Z."/>
        </authorList>
    </citation>
    <scope>NUCLEOTIDE SEQUENCE [LARGE SCALE GENOMIC DNA]</scope>
    <source>
        <strain evidence="3 4">A249</strain>
    </source>
</reference>
<evidence type="ECO:0000256" key="1">
    <source>
        <dbReference type="ARBA" id="ARBA00008520"/>
    </source>
</evidence>
<name>A0A2I0SXU5_9ACTN</name>
<gene>
    <name evidence="3" type="ORF">CW362_01880</name>
</gene>
<dbReference type="SUPFAM" id="SSF53850">
    <property type="entry name" value="Periplasmic binding protein-like II"/>
    <property type="match status" value="1"/>
</dbReference>
<dbReference type="PROSITE" id="PS51318">
    <property type="entry name" value="TAT"/>
    <property type="match status" value="1"/>
</dbReference>
<keyword evidence="4" id="KW-1185">Reference proteome</keyword>
<evidence type="ECO:0000313" key="3">
    <source>
        <dbReference type="EMBL" id="PKT74742.1"/>
    </source>
</evidence>
<dbReference type="InterPro" id="IPR050490">
    <property type="entry name" value="Bact_solute-bd_prot1"/>
</dbReference>
<dbReference type="InterPro" id="IPR006311">
    <property type="entry name" value="TAT_signal"/>
</dbReference>
<dbReference type="OrthoDB" id="8663148at2"/>
<evidence type="ECO:0000313" key="4">
    <source>
        <dbReference type="Proteomes" id="UP000236178"/>
    </source>
</evidence>
<dbReference type="Gene3D" id="3.40.190.10">
    <property type="entry name" value="Periplasmic binding protein-like II"/>
    <property type="match status" value="2"/>
</dbReference>
<dbReference type="AlphaFoldDB" id="A0A2I0SXU5"/>
<protein>
    <submittedName>
        <fullName evidence="3">Sugar ABC transporter substrate-binding protein</fullName>
    </submittedName>
</protein>
<keyword evidence="2" id="KW-0813">Transport</keyword>
<dbReference type="Pfam" id="PF01547">
    <property type="entry name" value="SBP_bac_1"/>
    <property type="match status" value="1"/>
</dbReference>